<comment type="caution">
    <text evidence="1">The sequence shown here is derived from an EMBL/GenBank/DDBJ whole genome shotgun (WGS) entry which is preliminary data.</text>
</comment>
<reference evidence="1" key="1">
    <citation type="submission" date="2023-07" db="EMBL/GenBank/DDBJ databases">
        <title>The genome sequence of Rhodocytophaga aerolata KACC 12507.</title>
        <authorList>
            <person name="Zhang X."/>
        </authorList>
    </citation>
    <scope>NUCLEOTIDE SEQUENCE</scope>
    <source>
        <strain evidence="1">KACC 12507</strain>
    </source>
</reference>
<dbReference type="Proteomes" id="UP001168528">
    <property type="component" value="Unassembled WGS sequence"/>
</dbReference>
<dbReference type="RefSeq" id="WP_302037125.1">
    <property type="nucleotide sequence ID" value="NZ_JAUKPO010000003.1"/>
</dbReference>
<evidence type="ECO:0000313" key="1">
    <source>
        <dbReference type="EMBL" id="MDO1446330.1"/>
    </source>
</evidence>
<dbReference type="SUPFAM" id="SSF48452">
    <property type="entry name" value="TPR-like"/>
    <property type="match status" value="1"/>
</dbReference>
<keyword evidence="2" id="KW-1185">Reference proteome</keyword>
<gene>
    <name evidence="1" type="ORF">Q0590_08715</name>
</gene>
<dbReference type="Gene3D" id="1.25.40.10">
    <property type="entry name" value="Tetratricopeptide repeat domain"/>
    <property type="match status" value="1"/>
</dbReference>
<sequence length="200" mass="23620">MTEKQIQKVRDTIKKHKAALSLEKRKFGGYDDSYGRRYVIAELYLKIADYKGAATYFRWFEKNFPDDIGYPLFYLAWAVTLFERGKLEEAKIKTIQTNFLNTYLFDVILSNETHPIDKSETIGFESLSYAIEIKQDCDKVVSKDYLNWLAEFIQTEFYLSTMNRFISLRKLLQDENDIVQRRKLIDEENKLEASIKSTIT</sequence>
<proteinExistence type="predicted"/>
<name>A0ABT8R2K1_9BACT</name>
<evidence type="ECO:0000313" key="2">
    <source>
        <dbReference type="Proteomes" id="UP001168528"/>
    </source>
</evidence>
<accession>A0ABT8R2K1</accession>
<organism evidence="1 2">
    <name type="scientific">Rhodocytophaga aerolata</name>
    <dbReference type="NCBI Taxonomy" id="455078"/>
    <lineage>
        <taxon>Bacteria</taxon>
        <taxon>Pseudomonadati</taxon>
        <taxon>Bacteroidota</taxon>
        <taxon>Cytophagia</taxon>
        <taxon>Cytophagales</taxon>
        <taxon>Rhodocytophagaceae</taxon>
        <taxon>Rhodocytophaga</taxon>
    </lineage>
</organism>
<protein>
    <submittedName>
        <fullName evidence="1">Tetratricopeptide repeat protein</fullName>
    </submittedName>
</protein>
<dbReference type="EMBL" id="JAUKPO010000003">
    <property type="protein sequence ID" value="MDO1446330.1"/>
    <property type="molecule type" value="Genomic_DNA"/>
</dbReference>
<dbReference type="InterPro" id="IPR011990">
    <property type="entry name" value="TPR-like_helical_dom_sf"/>
</dbReference>